<dbReference type="VEuPathDB" id="FungiDB:M747DRAFT_268295"/>
<keyword evidence="1" id="KW-0560">Oxidoreductase</keyword>
<evidence type="ECO:0000256" key="1">
    <source>
        <dbReference type="ARBA" id="ARBA00023002"/>
    </source>
</evidence>
<protein>
    <submittedName>
        <fullName evidence="2">Flavin-containing monooxygenase</fullName>
    </submittedName>
</protein>
<name>A0A370BIP5_ASPNG</name>
<dbReference type="Pfam" id="PF13738">
    <property type="entry name" value="Pyr_redox_3"/>
    <property type="match status" value="1"/>
</dbReference>
<dbReference type="EMBL" id="KZ851949">
    <property type="protein sequence ID" value="RDH15396.1"/>
    <property type="molecule type" value="Genomic_DNA"/>
</dbReference>
<dbReference type="InterPro" id="IPR036188">
    <property type="entry name" value="FAD/NAD-bd_sf"/>
</dbReference>
<organism evidence="2 3">
    <name type="scientific">Aspergillus niger ATCC 13496</name>
    <dbReference type="NCBI Taxonomy" id="1353008"/>
    <lineage>
        <taxon>Eukaryota</taxon>
        <taxon>Fungi</taxon>
        <taxon>Dikarya</taxon>
        <taxon>Ascomycota</taxon>
        <taxon>Pezizomycotina</taxon>
        <taxon>Eurotiomycetes</taxon>
        <taxon>Eurotiomycetidae</taxon>
        <taxon>Eurotiales</taxon>
        <taxon>Aspergillaceae</taxon>
        <taxon>Aspergillus</taxon>
        <taxon>Aspergillus subgen. Circumdati</taxon>
    </lineage>
</organism>
<dbReference type="PRINTS" id="PR00411">
    <property type="entry name" value="PNDRDTASEI"/>
</dbReference>
<dbReference type="InterPro" id="IPR050982">
    <property type="entry name" value="Auxin_biosynth/cation_transpt"/>
</dbReference>
<dbReference type="GO" id="GO:0050660">
    <property type="term" value="F:flavin adenine dinucleotide binding"/>
    <property type="evidence" value="ECO:0007669"/>
    <property type="project" value="TreeGrafter"/>
</dbReference>
<dbReference type="SUPFAM" id="SSF51905">
    <property type="entry name" value="FAD/NAD(P)-binding domain"/>
    <property type="match status" value="2"/>
</dbReference>
<dbReference type="InterPro" id="IPR032710">
    <property type="entry name" value="NTF2-like_dom_sf"/>
</dbReference>
<dbReference type="PANTHER" id="PTHR43539">
    <property type="entry name" value="FLAVIN-BINDING MONOOXYGENASE-LIKE PROTEIN (AFU_ORTHOLOGUE AFUA_4G09220)"/>
    <property type="match status" value="1"/>
</dbReference>
<reference evidence="2 3" key="1">
    <citation type="submission" date="2018-07" db="EMBL/GenBank/DDBJ databases">
        <title>Section-level genome sequencing of Aspergillus section Nigri to investigate inter- and intra-species variation.</title>
        <authorList>
            <consortium name="DOE Joint Genome Institute"/>
            <person name="Vesth T.C."/>
            <person name="Nybo J.L."/>
            <person name="Theobald S."/>
            <person name="Frisvad J.C."/>
            <person name="Larsen T.O."/>
            <person name="Nielsen K.F."/>
            <person name="Hoof J.B."/>
            <person name="Brandl J."/>
            <person name="Salamov A."/>
            <person name="Riley R."/>
            <person name="Gladden J.M."/>
            <person name="Phatale P."/>
            <person name="Nielsen M.T."/>
            <person name="Lyhne E.K."/>
            <person name="Kogle M.E."/>
            <person name="Strasser K."/>
            <person name="McDonnell E."/>
            <person name="Barry K."/>
            <person name="Clum A."/>
            <person name="Chen C."/>
            <person name="Nolan M."/>
            <person name="Sandor L."/>
            <person name="Kuo A."/>
            <person name="Lipzen A."/>
            <person name="Hainaut M."/>
            <person name="Drula E."/>
            <person name="Tsang A."/>
            <person name="Magnuson J.K."/>
            <person name="Henrissat B."/>
            <person name="Wiebenga A."/>
            <person name="Simmons B.A."/>
            <person name="Makela M.R."/>
            <person name="De vries R.P."/>
            <person name="Grigoriev I.V."/>
            <person name="Mortensen U.H."/>
            <person name="Baker S.E."/>
            <person name="Andersen M.R."/>
        </authorList>
    </citation>
    <scope>NUCLEOTIDE SEQUENCE [LARGE SCALE GENOMIC DNA]</scope>
    <source>
        <strain evidence="2 3">ATCC 13496</strain>
    </source>
</reference>
<accession>A0A370BIP5</accession>
<keyword evidence="2" id="KW-0503">Monooxygenase</keyword>
<proteinExistence type="predicted"/>
<dbReference type="GO" id="GO:0004497">
    <property type="term" value="F:monooxygenase activity"/>
    <property type="evidence" value="ECO:0007669"/>
    <property type="project" value="UniProtKB-KW"/>
</dbReference>
<dbReference type="Proteomes" id="UP000253845">
    <property type="component" value="Unassembled WGS sequence"/>
</dbReference>
<dbReference type="Gene3D" id="3.50.50.60">
    <property type="entry name" value="FAD/NAD(P)-binding domain"/>
    <property type="match status" value="2"/>
</dbReference>
<gene>
    <name evidence="2" type="ORF">M747DRAFT_268295</name>
</gene>
<evidence type="ECO:0000313" key="3">
    <source>
        <dbReference type="Proteomes" id="UP000253845"/>
    </source>
</evidence>
<sequence>MAVTMHDSVLDSNKANMTGFKAEVVVKKLECPSPKPPVDDNFMYDFKYNHVLPTSDVLGIETPMDCDAQREAEDIAARLSQAMGARDAQTFAEMFLPYGVWRDKLSFTWDYRTFNFYPAILKAATDLFTQTKATNFKFLTPAPTISRPYPDFAQLQLVVSFETEVVVSSAVINAVFTQEGWKIYTMHTVAEKLKQFPELPPPDGHMTGPVSWEKQRTAEIDAANPEILIIGGGQNGLALAARCKALGMDSLIIERSEEIGDVWKKRYEYLSLHFPHWADDLPYFPYPKLWPTYTPAQKQGMYMKWYAEALELNVWTKSEVVKAEQDDQHNWTVVINKEGQETRQLHPKQVIMATSLCGVPMTPEIPGMADFKAGVIRHSTAHDSAREFVGKKVCVVGTSSSGFDTAFDCSRRGIDVTLLQRSPTYIMSLTHSVPRTIGNYGPDAEGNRPSHEEQDRLFFATPTGPGEELARRNAKVLEDLDRPLLDALHARGLRTWRGQRGTGGSTLGQTRNGGFYFDAGACEHIINGKIKVEPGYIERFTEDKVILNDGRERQFDLIVFATGFSNTIDSVRATLGDRIADQCGPIWGIDEEGEFKTAYRETGVPNLWLMVGYLPYTRFHSKLLAMRIKALMEGISPAPYKD</sequence>
<dbReference type="AlphaFoldDB" id="A0A370BIP5"/>
<dbReference type="SUPFAM" id="SSF54427">
    <property type="entry name" value="NTF2-like"/>
    <property type="match status" value="1"/>
</dbReference>
<dbReference type="PANTHER" id="PTHR43539:SF26">
    <property type="entry name" value="MONOOXYGENASE, PUTATIVE-RELATED"/>
    <property type="match status" value="1"/>
</dbReference>
<evidence type="ECO:0000313" key="2">
    <source>
        <dbReference type="EMBL" id="RDH15396.1"/>
    </source>
</evidence>